<proteinExistence type="predicted"/>
<evidence type="ECO:0000313" key="4">
    <source>
        <dbReference type="Proteomes" id="UP000777438"/>
    </source>
</evidence>
<dbReference type="PANTHER" id="PTHR23028:SF134">
    <property type="entry name" value="PUTATIVE (AFU_ORTHOLOGUE AFUA_4G08520)-RELATED"/>
    <property type="match status" value="1"/>
</dbReference>
<dbReference type="OrthoDB" id="5819582at2759"/>
<feature type="transmembrane region" description="Helical" evidence="1">
    <location>
        <begin position="145"/>
        <end position="167"/>
    </location>
</feature>
<reference evidence="3 4" key="1">
    <citation type="journal article" date="2021" name="Nat. Commun.">
        <title>Genetic determinants of endophytism in the Arabidopsis root mycobiome.</title>
        <authorList>
            <person name="Mesny F."/>
            <person name="Miyauchi S."/>
            <person name="Thiergart T."/>
            <person name="Pickel B."/>
            <person name="Atanasova L."/>
            <person name="Karlsson M."/>
            <person name="Huettel B."/>
            <person name="Barry K.W."/>
            <person name="Haridas S."/>
            <person name="Chen C."/>
            <person name="Bauer D."/>
            <person name="Andreopoulos W."/>
            <person name="Pangilinan J."/>
            <person name="LaButti K."/>
            <person name="Riley R."/>
            <person name="Lipzen A."/>
            <person name="Clum A."/>
            <person name="Drula E."/>
            <person name="Henrissat B."/>
            <person name="Kohler A."/>
            <person name="Grigoriev I.V."/>
            <person name="Martin F.M."/>
            <person name="Hacquard S."/>
        </authorList>
    </citation>
    <scope>NUCLEOTIDE SEQUENCE [LARGE SCALE GENOMIC DNA]</scope>
    <source>
        <strain evidence="3 4">MPI-CAGE-CH-0241</strain>
    </source>
</reference>
<dbReference type="EMBL" id="JAGPYM010000015">
    <property type="protein sequence ID" value="KAH6886888.1"/>
    <property type="molecule type" value="Genomic_DNA"/>
</dbReference>
<feature type="transmembrane region" description="Helical" evidence="1">
    <location>
        <begin position="53"/>
        <end position="77"/>
    </location>
</feature>
<keyword evidence="4" id="KW-1185">Reference proteome</keyword>
<comment type="caution">
    <text evidence="3">The sequence shown here is derived from an EMBL/GenBank/DDBJ whole genome shotgun (WGS) entry which is preliminary data.</text>
</comment>
<keyword evidence="1" id="KW-0472">Membrane</keyword>
<keyword evidence="1" id="KW-1133">Transmembrane helix</keyword>
<dbReference type="InterPro" id="IPR002656">
    <property type="entry name" value="Acyl_transf_3_dom"/>
</dbReference>
<evidence type="ECO:0000259" key="2">
    <source>
        <dbReference type="Pfam" id="PF01757"/>
    </source>
</evidence>
<dbReference type="GO" id="GO:0016747">
    <property type="term" value="F:acyltransferase activity, transferring groups other than amino-acyl groups"/>
    <property type="evidence" value="ECO:0007669"/>
    <property type="project" value="InterPro"/>
</dbReference>
<dbReference type="AlphaFoldDB" id="A0A9P9ANN2"/>
<dbReference type="InterPro" id="IPR050879">
    <property type="entry name" value="Acyltransferase_3"/>
</dbReference>
<accession>A0A9P9ANN2</accession>
<protein>
    <recommendedName>
        <fullName evidence="2">Acyltransferase 3 domain-containing protein</fullName>
    </recommendedName>
</protein>
<feature type="transmembrane region" description="Helical" evidence="1">
    <location>
        <begin position="97"/>
        <end position="117"/>
    </location>
</feature>
<keyword evidence="1" id="KW-0812">Transmembrane</keyword>
<feature type="domain" description="Acyltransferase 3" evidence="2">
    <location>
        <begin position="45"/>
        <end position="167"/>
    </location>
</feature>
<name>A0A9P9ANN2_9HYPO</name>
<dbReference type="Proteomes" id="UP000777438">
    <property type="component" value="Unassembled WGS sequence"/>
</dbReference>
<evidence type="ECO:0000313" key="3">
    <source>
        <dbReference type="EMBL" id="KAH6886888.1"/>
    </source>
</evidence>
<evidence type="ECO:0000256" key="1">
    <source>
        <dbReference type="SAM" id="Phobius"/>
    </source>
</evidence>
<dbReference type="PANTHER" id="PTHR23028">
    <property type="entry name" value="ACETYLTRANSFERASE"/>
    <property type="match status" value="1"/>
</dbReference>
<gene>
    <name evidence="3" type="ORF">B0T10DRAFT_563121</name>
</gene>
<dbReference type="Pfam" id="PF01757">
    <property type="entry name" value="Acyl_transf_3"/>
    <property type="match status" value="1"/>
</dbReference>
<sequence length="202" mass="22824">MLSSIWGDSAQAHEKYQSDLLPQSEDRVRDGKASASASSNRDKIRCLDGLRGIACLIVFNYHFLWPWTPTIMLGYGALPPRSPEPSWEWPSLPIICLLHRGRPMVAIFFAISGYVLCRHILRSIHERRLDAVYQKLASAVFRRVFRLYIPPTISMFIVAMLAQMGAFRSEFAIYKGPDSVYINATVSKVQLNSTCCEGLLIV</sequence>
<organism evidence="3 4">
    <name type="scientific">Thelonectria olida</name>
    <dbReference type="NCBI Taxonomy" id="1576542"/>
    <lineage>
        <taxon>Eukaryota</taxon>
        <taxon>Fungi</taxon>
        <taxon>Dikarya</taxon>
        <taxon>Ascomycota</taxon>
        <taxon>Pezizomycotina</taxon>
        <taxon>Sordariomycetes</taxon>
        <taxon>Hypocreomycetidae</taxon>
        <taxon>Hypocreales</taxon>
        <taxon>Nectriaceae</taxon>
        <taxon>Thelonectria</taxon>
    </lineage>
</organism>